<comment type="pathway">
    <text evidence="3">Protein modification; protein ubiquitination.</text>
</comment>
<evidence type="ECO:0000256" key="4">
    <source>
        <dbReference type="ARBA" id="ARBA00012483"/>
    </source>
</evidence>
<dbReference type="GO" id="GO:0016567">
    <property type="term" value="P:protein ubiquitination"/>
    <property type="evidence" value="ECO:0007669"/>
    <property type="project" value="InterPro"/>
</dbReference>
<dbReference type="SUPFAM" id="SSF50978">
    <property type="entry name" value="WD40 repeat-like"/>
    <property type="match status" value="1"/>
</dbReference>
<name>A0AAD5JVI8_9FUNG</name>
<dbReference type="GO" id="GO:0061630">
    <property type="term" value="F:ubiquitin protein ligase activity"/>
    <property type="evidence" value="ECO:0007669"/>
    <property type="project" value="UniProtKB-EC"/>
</dbReference>
<keyword evidence="7" id="KW-0808">Transferase</keyword>
<keyword evidence="10" id="KW-0833">Ubl conjugation pathway</keyword>
<dbReference type="SUPFAM" id="SSF57850">
    <property type="entry name" value="RING/U-box"/>
    <property type="match status" value="1"/>
</dbReference>
<evidence type="ECO:0000256" key="2">
    <source>
        <dbReference type="ARBA" id="ARBA00004496"/>
    </source>
</evidence>
<proteinExistence type="predicted"/>
<dbReference type="GO" id="GO:0005737">
    <property type="term" value="C:cytoplasm"/>
    <property type="evidence" value="ECO:0007669"/>
    <property type="project" value="UniProtKB-SubCell"/>
</dbReference>
<dbReference type="Pfam" id="PF13639">
    <property type="entry name" value="zf-RING_2"/>
    <property type="match status" value="1"/>
</dbReference>
<evidence type="ECO:0000256" key="14">
    <source>
        <dbReference type="PROSITE-ProRule" id="PRU00175"/>
    </source>
</evidence>
<dbReference type="EC" id="2.3.2.27" evidence="4"/>
<dbReference type="InterPro" id="IPR015943">
    <property type="entry name" value="WD40/YVTN_repeat-like_dom_sf"/>
</dbReference>
<evidence type="ECO:0000256" key="3">
    <source>
        <dbReference type="ARBA" id="ARBA00004906"/>
    </source>
</evidence>
<dbReference type="InterPro" id="IPR013083">
    <property type="entry name" value="Znf_RING/FYVE/PHD"/>
</dbReference>
<evidence type="ECO:0000313" key="19">
    <source>
        <dbReference type="Proteomes" id="UP001209540"/>
    </source>
</evidence>
<keyword evidence="8" id="KW-0677">Repeat</keyword>
<dbReference type="PANTHER" id="PTHR16047">
    <property type="entry name" value="RFWD3 PROTEIN"/>
    <property type="match status" value="1"/>
</dbReference>
<evidence type="ECO:0000256" key="5">
    <source>
        <dbReference type="ARBA" id="ARBA00022490"/>
    </source>
</evidence>
<dbReference type="SMART" id="SM00184">
    <property type="entry name" value="RING"/>
    <property type="match status" value="1"/>
</dbReference>
<evidence type="ECO:0000256" key="8">
    <source>
        <dbReference type="ARBA" id="ARBA00022737"/>
    </source>
</evidence>
<comment type="caution">
    <text evidence="18">The sequence shown here is derived from an EMBL/GenBank/DDBJ whole genome shotgun (WGS) entry which is preliminary data.</text>
</comment>
<reference evidence="18" key="2">
    <citation type="submission" date="2023-02" db="EMBL/GenBank/DDBJ databases">
        <authorList>
            <consortium name="DOE Joint Genome Institute"/>
            <person name="Mondo S.J."/>
            <person name="Chang Y."/>
            <person name="Wang Y."/>
            <person name="Ahrendt S."/>
            <person name="Andreopoulos W."/>
            <person name="Barry K."/>
            <person name="Beard J."/>
            <person name="Benny G.L."/>
            <person name="Blankenship S."/>
            <person name="Bonito G."/>
            <person name="Cuomo C."/>
            <person name="Desiro A."/>
            <person name="Gervers K.A."/>
            <person name="Hundley H."/>
            <person name="Kuo A."/>
            <person name="LaButti K."/>
            <person name="Lang B.F."/>
            <person name="Lipzen A."/>
            <person name="O'Donnell K."/>
            <person name="Pangilinan J."/>
            <person name="Reynolds N."/>
            <person name="Sandor L."/>
            <person name="Smith M.W."/>
            <person name="Tsang A."/>
            <person name="Grigoriev I.V."/>
            <person name="Stajich J.E."/>
            <person name="Spatafora J.W."/>
        </authorList>
    </citation>
    <scope>NUCLEOTIDE SEQUENCE</scope>
    <source>
        <strain evidence="18">RSA 2281</strain>
    </source>
</reference>
<dbReference type="Proteomes" id="UP001209540">
    <property type="component" value="Unassembled WGS sequence"/>
</dbReference>
<keyword evidence="5" id="KW-0963">Cytoplasm</keyword>
<dbReference type="GO" id="GO:0036297">
    <property type="term" value="P:interstrand cross-link repair"/>
    <property type="evidence" value="ECO:0007669"/>
    <property type="project" value="InterPro"/>
</dbReference>
<dbReference type="EMBL" id="JAIXMP010000021">
    <property type="protein sequence ID" value="KAI9256549.1"/>
    <property type="molecule type" value="Genomic_DNA"/>
</dbReference>
<evidence type="ECO:0000256" key="11">
    <source>
        <dbReference type="ARBA" id="ARBA00023204"/>
    </source>
</evidence>
<organism evidence="18 19">
    <name type="scientific">Phascolomyces articulosus</name>
    <dbReference type="NCBI Taxonomy" id="60185"/>
    <lineage>
        <taxon>Eukaryota</taxon>
        <taxon>Fungi</taxon>
        <taxon>Fungi incertae sedis</taxon>
        <taxon>Mucoromycota</taxon>
        <taxon>Mucoromycotina</taxon>
        <taxon>Mucoromycetes</taxon>
        <taxon>Mucorales</taxon>
        <taxon>Lichtheimiaceae</taxon>
        <taxon>Phascolomyces</taxon>
    </lineage>
</organism>
<dbReference type="InterPro" id="IPR001841">
    <property type="entry name" value="Znf_RING"/>
</dbReference>
<dbReference type="InterPro" id="IPR056527">
    <property type="entry name" value="WD40_RFWD3"/>
</dbReference>
<accession>A0AAD5JVI8</accession>
<comment type="catalytic activity">
    <reaction evidence="1">
        <text>S-ubiquitinyl-[E2 ubiquitin-conjugating enzyme]-L-cysteine + [acceptor protein]-L-lysine = [E2 ubiquitin-conjugating enzyme]-L-cysteine + N(6)-ubiquitinyl-[acceptor protein]-L-lysine.</text>
        <dbReference type="EC" id="2.3.2.27"/>
    </reaction>
</comment>
<dbReference type="PROSITE" id="PS50089">
    <property type="entry name" value="ZF_RING_2"/>
    <property type="match status" value="1"/>
</dbReference>
<dbReference type="Pfam" id="PF23419">
    <property type="entry name" value="WD40_RFWD3"/>
    <property type="match status" value="1"/>
</dbReference>
<sequence>MHPFYQSAWELSDNAATSSTEQQGESSNTDNGNGDRNENNNDNDNELDFQESSLNNGKQRSKGKRSRRDYEENNDSDDDDSRATECPICFKGVSNQGDHCLVVTKCGHTFGEICIMKWIIAKQKERVPPRCPNCGQNGPILKKADLRRIVITKLIAHDTSDLERIRKELAEAKKAIDEKTKEIMSLKGHIKLLNQSQSAKDLEALQSKIVALSSTRLNNESLKEEEKEEKKKIREFYSYPLEYQQQGRSLAISAMDEMAVISVGNANTGFGLQRISLRDIQSVDYFPNHKKMIRDVKCSPFQQSLVLSTGLDNKLALTCVRNKHIIQAYGLETPGWSCDFDEIDSNLLYCGLANNAVLVYDIRNTKNYLHRLRPPNTTGNFPIHSLAVTTKADHNDGARMILCSNTVGSFLWELNVAASSEDQEPEFHPLSCTQHEGYKPYSLSYDHGAQTILISSRRLPAMNGGGTFHSLYQLNKEQIQENEGQVERMWSFESSYPQIQMSRTYHYVGDQSEDGITCFSNNENVLLRSPQEEIGSFSVKGPVMDIKLKQVGQDLVIGALTDKTLHLYKY</sequence>
<evidence type="ECO:0000313" key="18">
    <source>
        <dbReference type="EMBL" id="KAI9256549.1"/>
    </source>
</evidence>
<dbReference type="GO" id="GO:0008270">
    <property type="term" value="F:zinc ion binding"/>
    <property type="evidence" value="ECO:0007669"/>
    <property type="project" value="UniProtKB-KW"/>
</dbReference>
<evidence type="ECO:0000256" key="1">
    <source>
        <dbReference type="ARBA" id="ARBA00000900"/>
    </source>
</evidence>
<keyword evidence="12" id="KW-0539">Nucleus</keyword>
<keyword evidence="14" id="KW-0863">Zinc-finger</keyword>
<evidence type="ECO:0000256" key="16">
    <source>
        <dbReference type="SAM" id="MobiDB-lite"/>
    </source>
</evidence>
<feature type="domain" description="RING-type" evidence="17">
    <location>
        <begin position="86"/>
        <end position="134"/>
    </location>
</feature>
<dbReference type="InterPro" id="IPR037381">
    <property type="entry name" value="RFWD3"/>
</dbReference>
<dbReference type="Gene3D" id="2.130.10.10">
    <property type="entry name" value="YVTN repeat-like/Quinoprotein amine dehydrogenase"/>
    <property type="match status" value="1"/>
</dbReference>
<feature type="compositionally biased region" description="Polar residues" evidence="16">
    <location>
        <begin position="14"/>
        <end position="27"/>
    </location>
</feature>
<keyword evidence="6" id="KW-0853">WD repeat</keyword>
<dbReference type="AlphaFoldDB" id="A0AAD5JVI8"/>
<comment type="subcellular location">
    <subcellularLocation>
        <location evidence="2">Cytoplasm</location>
    </subcellularLocation>
    <subcellularLocation>
        <location evidence="13">Nucleus</location>
        <location evidence="13">Nuclear body</location>
    </subcellularLocation>
</comment>
<evidence type="ECO:0000256" key="13">
    <source>
        <dbReference type="ARBA" id="ARBA00034306"/>
    </source>
</evidence>
<protein>
    <recommendedName>
        <fullName evidence="4">RING-type E3 ubiquitin transferase</fullName>
        <ecNumber evidence="4">2.3.2.27</ecNumber>
    </recommendedName>
</protein>
<keyword evidence="11" id="KW-0234">DNA repair</keyword>
<keyword evidence="19" id="KW-1185">Reference proteome</keyword>
<evidence type="ECO:0000256" key="7">
    <source>
        <dbReference type="ARBA" id="ARBA00022679"/>
    </source>
</evidence>
<dbReference type="PANTHER" id="PTHR16047:SF7">
    <property type="entry name" value="E3 UBIQUITIN-PROTEIN LIGASE RFWD3"/>
    <property type="match status" value="1"/>
</dbReference>
<reference evidence="18" key="1">
    <citation type="journal article" date="2022" name="IScience">
        <title>Evolution of zygomycete secretomes and the origins of terrestrial fungal ecologies.</title>
        <authorList>
            <person name="Chang Y."/>
            <person name="Wang Y."/>
            <person name="Mondo S."/>
            <person name="Ahrendt S."/>
            <person name="Andreopoulos W."/>
            <person name="Barry K."/>
            <person name="Beard J."/>
            <person name="Benny G.L."/>
            <person name="Blankenship S."/>
            <person name="Bonito G."/>
            <person name="Cuomo C."/>
            <person name="Desiro A."/>
            <person name="Gervers K.A."/>
            <person name="Hundley H."/>
            <person name="Kuo A."/>
            <person name="LaButti K."/>
            <person name="Lang B.F."/>
            <person name="Lipzen A."/>
            <person name="O'Donnell K."/>
            <person name="Pangilinan J."/>
            <person name="Reynolds N."/>
            <person name="Sandor L."/>
            <person name="Smith M.E."/>
            <person name="Tsang A."/>
            <person name="Grigoriev I.V."/>
            <person name="Stajich J.E."/>
            <person name="Spatafora J.W."/>
        </authorList>
    </citation>
    <scope>NUCLEOTIDE SEQUENCE</scope>
    <source>
        <strain evidence="18">RSA 2281</strain>
    </source>
</reference>
<keyword evidence="9" id="KW-0227">DNA damage</keyword>
<evidence type="ECO:0000256" key="6">
    <source>
        <dbReference type="ARBA" id="ARBA00022574"/>
    </source>
</evidence>
<dbReference type="InterPro" id="IPR036322">
    <property type="entry name" value="WD40_repeat_dom_sf"/>
</dbReference>
<dbReference type="Gene3D" id="3.30.40.10">
    <property type="entry name" value="Zinc/RING finger domain, C3HC4 (zinc finger)"/>
    <property type="match status" value="1"/>
</dbReference>
<dbReference type="GO" id="GO:0016604">
    <property type="term" value="C:nuclear body"/>
    <property type="evidence" value="ECO:0007669"/>
    <property type="project" value="UniProtKB-SubCell"/>
</dbReference>
<evidence type="ECO:0000259" key="17">
    <source>
        <dbReference type="PROSITE" id="PS50089"/>
    </source>
</evidence>
<evidence type="ECO:0000256" key="12">
    <source>
        <dbReference type="ARBA" id="ARBA00023242"/>
    </source>
</evidence>
<feature type="coiled-coil region" evidence="15">
    <location>
        <begin position="155"/>
        <end position="232"/>
    </location>
</feature>
<keyword evidence="14" id="KW-0862">Zinc</keyword>
<evidence type="ECO:0000256" key="15">
    <source>
        <dbReference type="SAM" id="Coils"/>
    </source>
</evidence>
<evidence type="ECO:0000256" key="9">
    <source>
        <dbReference type="ARBA" id="ARBA00022763"/>
    </source>
</evidence>
<evidence type="ECO:0000256" key="10">
    <source>
        <dbReference type="ARBA" id="ARBA00022786"/>
    </source>
</evidence>
<keyword evidence="15" id="KW-0175">Coiled coil</keyword>
<feature type="region of interest" description="Disordered" evidence="16">
    <location>
        <begin position="1"/>
        <end position="82"/>
    </location>
</feature>
<gene>
    <name evidence="18" type="ORF">BDA99DRAFT_141390</name>
</gene>
<keyword evidence="14" id="KW-0479">Metal-binding</keyword>